<dbReference type="GO" id="GO:0004519">
    <property type="term" value="F:endonuclease activity"/>
    <property type="evidence" value="ECO:0007669"/>
    <property type="project" value="UniProtKB-KW"/>
</dbReference>
<keyword evidence="2" id="KW-0255">Endonuclease</keyword>
<reference evidence="2" key="1">
    <citation type="submission" date="2023-07" db="EMBL/GenBank/DDBJ databases">
        <title>Genome content predicts the carbon catabolic preferences of heterotrophic bacteria.</title>
        <authorList>
            <person name="Gralka M."/>
        </authorList>
    </citation>
    <scope>NUCLEOTIDE SEQUENCE</scope>
    <source>
        <strain evidence="2">6E02</strain>
    </source>
</reference>
<proteinExistence type="predicted"/>
<dbReference type="InterPro" id="IPR003615">
    <property type="entry name" value="HNH_nuc"/>
</dbReference>
<keyword evidence="2" id="KW-0540">Nuclease</keyword>
<dbReference type="Proteomes" id="UP001177935">
    <property type="component" value="Unassembled WGS sequence"/>
</dbReference>
<comment type="caution">
    <text evidence="2">The sequence shown here is derived from an EMBL/GenBank/DDBJ whole genome shotgun (WGS) entry which is preliminary data.</text>
</comment>
<name>A0AB35N3J9_VIBSP</name>
<dbReference type="InterPro" id="IPR002711">
    <property type="entry name" value="HNH"/>
</dbReference>
<evidence type="ECO:0000313" key="3">
    <source>
        <dbReference type="Proteomes" id="UP001177935"/>
    </source>
</evidence>
<evidence type="ECO:0000259" key="1">
    <source>
        <dbReference type="Pfam" id="PF01844"/>
    </source>
</evidence>
<dbReference type="RefSeq" id="WP_305373631.1">
    <property type="nucleotide sequence ID" value="NZ_JAUYVL010000024.1"/>
</dbReference>
<feature type="domain" description="HNH" evidence="1">
    <location>
        <begin position="31"/>
        <end position="70"/>
    </location>
</feature>
<keyword evidence="2" id="KW-0378">Hydrolase</keyword>
<accession>A0AB35N3J9</accession>
<gene>
    <name evidence="2" type="ORF">Q8W42_23600</name>
</gene>
<dbReference type="EMBL" id="JAUYVL010000024">
    <property type="protein sequence ID" value="MDP2503694.1"/>
    <property type="molecule type" value="Genomic_DNA"/>
</dbReference>
<dbReference type="CDD" id="cd00085">
    <property type="entry name" value="HNHc"/>
    <property type="match status" value="1"/>
</dbReference>
<dbReference type="AlphaFoldDB" id="A0AB35N3J9"/>
<dbReference type="Gene3D" id="1.10.30.50">
    <property type="match status" value="1"/>
</dbReference>
<dbReference type="GO" id="GO:0008270">
    <property type="term" value="F:zinc ion binding"/>
    <property type="evidence" value="ECO:0007669"/>
    <property type="project" value="InterPro"/>
</dbReference>
<sequence length="203" mass="23897">MRPISRPEYTEIHNNYKKFLKPLIESFGSYCSYCERVDKLDVEHVAPKSKNQDLEVDWTNLLLGCPRCNRDFKKSKNDNRIGYVWPDTHDTFRLLQYFDDGRVKPSEGLQQPLKDKVKNTIDLVCLDDSKQPQKTLNLARRRKFKIAKIAKTKYQAGHHTVDEILLFAEEGLWSVWFMVFQDVIEVRDALLDYESYPNTFQAS</sequence>
<evidence type="ECO:0000313" key="2">
    <source>
        <dbReference type="EMBL" id="MDP2503694.1"/>
    </source>
</evidence>
<dbReference type="GO" id="GO:0003676">
    <property type="term" value="F:nucleic acid binding"/>
    <property type="evidence" value="ECO:0007669"/>
    <property type="project" value="InterPro"/>
</dbReference>
<dbReference type="Pfam" id="PF01844">
    <property type="entry name" value="HNH"/>
    <property type="match status" value="1"/>
</dbReference>
<organism evidence="2 3">
    <name type="scientific">Vibrio splendidus</name>
    <dbReference type="NCBI Taxonomy" id="29497"/>
    <lineage>
        <taxon>Bacteria</taxon>
        <taxon>Pseudomonadati</taxon>
        <taxon>Pseudomonadota</taxon>
        <taxon>Gammaproteobacteria</taxon>
        <taxon>Vibrionales</taxon>
        <taxon>Vibrionaceae</taxon>
        <taxon>Vibrio</taxon>
    </lineage>
</organism>
<protein>
    <submittedName>
        <fullName evidence="2">HNH endonuclease</fullName>
    </submittedName>
</protein>